<gene>
    <name evidence="1" type="ORF">ABIC98_000410</name>
</gene>
<proteinExistence type="predicted"/>
<reference evidence="1" key="1">
    <citation type="submission" date="2024-06" db="EMBL/GenBank/DDBJ databases">
        <title>Genomic Encyclopedia of Type Strains, Phase IV (KMG-IV): sequencing the most valuable type-strain genomes for metagenomic binning, comparative biology and taxonomic classification.</title>
        <authorList>
            <person name="Goeker M."/>
        </authorList>
    </citation>
    <scope>NUCLEOTIDE SEQUENCE</scope>
    <source>
        <strain evidence="1">SJCon</strain>
    </source>
</reference>
<protein>
    <submittedName>
        <fullName evidence="1">Uncharacterized protein</fullName>
    </submittedName>
</protein>
<comment type="caution">
    <text evidence="1">The sequence shown here is derived from an EMBL/GenBank/DDBJ whole genome shotgun (WGS) entry which is preliminary data.</text>
</comment>
<evidence type="ECO:0000313" key="1">
    <source>
        <dbReference type="EMBL" id="MET3770786.1"/>
    </source>
</evidence>
<keyword evidence="2" id="KW-1185">Reference proteome</keyword>
<dbReference type="EMBL" id="JBEPNJ010000001">
    <property type="protein sequence ID" value="MET3770786.1"/>
    <property type="molecule type" value="Genomic_DNA"/>
</dbReference>
<organism evidence="1 2">
    <name type="scientific">Arthrobacter nitrophenolicus</name>
    <dbReference type="NCBI Taxonomy" id="683150"/>
    <lineage>
        <taxon>Bacteria</taxon>
        <taxon>Bacillati</taxon>
        <taxon>Actinomycetota</taxon>
        <taxon>Actinomycetes</taxon>
        <taxon>Micrococcales</taxon>
        <taxon>Micrococcaceae</taxon>
        <taxon>Arthrobacter</taxon>
    </lineage>
</organism>
<name>A0ACC6TAR6_9MICC</name>
<sequence length="531" mass="57290">MQNSLRPTLPRPLNSPLPDKKRPSPLRVLLVSWLLFGCIGTLWSFASPLMSIPDEPAHAIKAAAVARGQFSGASTGVQGERLTVNVPGYVASLDAYKCFAHHPYLTPACAPPIDSTDRGWVPAQTSAGNYNPVYYGIVGIGSRGLSGEPALYAMRLISAWLVAFFLAAIMCAASSLRHYHRPVIACAIALTPAVFFLSGSVNPNGLEIAAAGAVFMSLCAIFERTAAGMPGSRLLFVIAALSGSLLAHTRPLSLLWLAIAAVSAILCFGFKTFIRTFAVRGFQLAVLAVGLSSLFALWWVLSAKSFDSLLAGAPLPAEEAAVAMLDKTVFFMVEYVGVLGWIDTLPPPAAVYAWVLGFGAMLFLAFTARPVRGRWVMALLALTVIVVPAALQASSSETLGWIWQGRYTLAMVVTLILAAGVTTRFRRFRITPWTKSMVRWGLVLGALAHFYVFMEGLRRYTIGVMDHVNWTEMFQPEWQPPGTWQVLAVAYLVLLAVSGTLLYRLLTAPAWQSRLAAPAPAARPAEHSHSG</sequence>
<dbReference type="Proteomes" id="UP001549207">
    <property type="component" value="Unassembled WGS sequence"/>
</dbReference>
<evidence type="ECO:0000313" key="2">
    <source>
        <dbReference type="Proteomes" id="UP001549207"/>
    </source>
</evidence>
<accession>A0ACC6TAR6</accession>